<name>A0A291QY46_9BACT</name>
<feature type="signal peptide" evidence="1">
    <location>
        <begin position="1"/>
        <end position="18"/>
    </location>
</feature>
<evidence type="ECO:0000313" key="3">
    <source>
        <dbReference type="Proteomes" id="UP000220133"/>
    </source>
</evidence>
<dbReference type="RefSeq" id="WP_098195241.1">
    <property type="nucleotide sequence ID" value="NZ_CP023777.1"/>
</dbReference>
<keyword evidence="3" id="KW-1185">Reference proteome</keyword>
<feature type="chain" id="PRO_5013081362" description="SH3b domain-containing protein" evidence="1">
    <location>
        <begin position="19"/>
        <end position="231"/>
    </location>
</feature>
<reference evidence="2 3" key="1">
    <citation type="submission" date="2017-10" db="EMBL/GenBank/DDBJ databases">
        <title>Paenichitinophaga pekingensis gen. nov., sp. nov., isolated from activated sludge.</title>
        <authorList>
            <person name="Jin D."/>
            <person name="Kong X."/>
            <person name="Deng Y."/>
            <person name="Bai Z."/>
        </authorList>
    </citation>
    <scope>NUCLEOTIDE SEQUENCE [LARGE SCALE GENOMIC DNA]</scope>
    <source>
        <strain evidence="2 3">13</strain>
    </source>
</reference>
<dbReference type="AlphaFoldDB" id="A0A291QY46"/>
<sequence>MRKLCLLIFILISHAAYSQIYIVKDPDGYSNLRKGKSTASEIIAKIPVGEVVFEDMLYVDEEQDPDWAYVEYRSTERMHGYLHRSRLLDIAKLPEFKPVLYSDSIVFKNNIVDIKLTKGEFNAKQYHIEYDSTGSYVLKINGKTFFGTDGDLPKIRYESIGGIFKGKEIAIPALSYADTFEPNFDNTHLYYDADGNRLFLQAWNSDGAGGYIITWCFKDGNYKWRQLEYGF</sequence>
<evidence type="ECO:0000313" key="2">
    <source>
        <dbReference type="EMBL" id="ATL48870.1"/>
    </source>
</evidence>
<dbReference type="Gene3D" id="2.30.30.40">
    <property type="entry name" value="SH3 Domains"/>
    <property type="match status" value="1"/>
</dbReference>
<keyword evidence="1" id="KW-0732">Signal</keyword>
<dbReference type="Proteomes" id="UP000220133">
    <property type="component" value="Chromosome"/>
</dbReference>
<evidence type="ECO:0000256" key="1">
    <source>
        <dbReference type="SAM" id="SignalP"/>
    </source>
</evidence>
<protein>
    <recommendedName>
        <fullName evidence="4">SH3b domain-containing protein</fullName>
    </recommendedName>
</protein>
<dbReference type="EMBL" id="CP023777">
    <property type="protein sequence ID" value="ATL48870.1"/>
    <property type="molecule type" value="Genomic_DNA"/>
</dbReference>
<dbReference type="KEGG" id="cbae:COR50_17800"/>
<proteinExistence type="predicted"/>
<dbReference type="OrthoDB" id="7054664at2"/>
<evidence type="ECO:0008006" key="4">
    <source>
        <dbReference type="Google" id="ProtNLM"/>
    </source>
</evidence>
<accession>A0A291QY46</accession>
<organism evidence="2 3">
    <name type="scientific">Chitinophaga caeni</name>
    <dbReference type="NCBI Taxonomy" id="2029983"/>
    <lineage>
        <taxon>Bacteria</taxon>
        <taxon>Pseudomonadati</taxon>
        <taxon>Bacteroidota</taxon>
        <taxon>Chitinophagia</taxon>
        <taxon>Chitinophagales</taxon>
        <taxon>Chitinophagaceae</taxon>
        <taxon>Chitinophaga</taxon>
    </lineage>
</organism>
<gene>
    <name evidence="2" type="ORF">COR50_17800</name>
</gene>